<dbReference type="PROSITE" id="PS50158">
    <property type="entry name" value="ZF_CCHC"/>
    <property type="match status" value="1"/>
</dbReference>
<dbReference type="GO" id="GO:0008270">
    <property type="term" value="F:zinc ion binding"/>
    <property type="evidence" value="ECO:0007669"/>
    <property type="project" value="UniProtKB-KW"/>
</dbReference>
<dbReference type="Proteomes" id="UP000250235">
    <property type="component" value="Unassembled WGS sequence"/>
</dbReference>
<evidence type="ECO:0000256" key="1">
    <source>
        <dbReference type="PROSITE-ProRule" id="PRU00047"/>
    </source>
</evidence>
<evidence type="ECO:0000313" key="4">
    <source>
        <dbReference type="EMBL" id="KZV50865.1"/>
    </source>
</evidence>
<dbReference type="AlphaFoldDB" id="A0A2Z7CX06"/>
<dbReference type="GO" id="GO:0003676">
    <property type="term" value="F:nucleic acid binding"/>
    <property type="evidence" value="ECO:0007669"/>
    <property type="project" value="InterPro"/>
</dbReference>
<keyword evidence="1" id="KW-0862">Zinc</keyword>
<dbReference type="InterPro" id="IPR001878">
    <property type="entry name" value="Znf_CCHC"/>
</dbReference>
<gene>
    <name evidence="4" type="ORF">F511_12753</name>
</gene>
<keyword evidence="1" id="KW-0863">Zinc-finger</keyword>
<dbReference type="Gene3D" id="4.10.60.10">
    <property type="entry name" value="Zinc finger, CCHC-type"/>
    <property type="match status" value="1"/>
</dbReference>
<feature type="region of interest" description="Disordered" evidence="2">
    <location>
        <begin position="1"/>
        <end position="48"/>
    </location>
</feature>
<sequence>MPEGTHSFQPPQTSQQSNRQRFKSRGKKFKRRSNTSYSGSVSSCHSGSGGVSCGQCGGRHMTSQCRGFQGNCYKCGKTGNLAKACPSARGQPSNLSQQESLRYVYCSSEHKSFDCRRFTPPFGVRLVVLSSSPLDLSIGTILEPWVGVLRECEVVAVFVCLHIFQPVFSYVLWSAGI</sequence>
<evidence type="ECO:0000256" key="2">
    <source>
        <dbReference type="SAM" id="MobiDB-lite"/>
    </source>
</evidence>
<feature type="domain" description="CCHC-type" evidence="3">
    <location>
        <begin position="72"/>
        <end position="87"/>
    </location>
</feature>
<proteinExistence type="predicted"/>
<keyword evidence="1" id="KW-0479">Metal-binding</keyword>
<reference evidence="4 5" key="1">
    <citation type="journal article" date="2015" name="Proc. Natl. Acad. Sci. U.S.A.">
        <title>The resurrection genome of Boea hygrometrica: A blueprint for survival of dehydration.</title>
        <authorList>
            <person name="Xiao L."/>
            <person name="Yang G."/>
            <person name="Zhang L."/>
            <person name="Yang X."/>
            <person name="Zhao S."/>
            <person name="Ji Z."/>
            <person name="Zhou Q."/>
            <person name="Hu M."/>
            <person name="Wang Y."/>
            <person name="Chen M."/>
            <person name="Xu Y."/>
            <person name="Jin H."/>
            <person name="Xiao X."/>
            <person name="Hu G."/>
            <person name="Bao F."/>
            <person name="Hu Y."/>
            <person name="Wan P."/>
            <person name="Li L."/>
            <person name="Deng X."/>
            <person name="Kuang T."/>
            <person name="Xiang C."/>
            <person name="Zhu J.K."/>
            <person name="Oliver M.J."/>
            <person name="He Y."/>
        </authorList>
    </citation>
    <scope>NUCLEOTIDE SEQUENCE [LARGE SCALE GENOMIC DNA]</scope>
    <source>
        <strain evidence="5">cv. XS01</strain>
    </source>
</reference>
<feature type="compositionally biased region" description="Basic residues" evidence="2">
    <location>
        <begin position="20"/>
        <end position="33"/>
    </location>
</feature>
<name>A0A2Z7CX06_9LAMI</name>
<keyword evidence="5" id="KW-1185">Reference proteome</keyword>
<feature type="compositionally biased region" description="Polar residues" evidence="2">
    <location>
        <begin position="1"/>
        <end position="19"/>
    </location>
</feature>
<dbReference type="EMBL" id="KQ992323">
    <property type="protein sequence ID" value="KZV50865.1"/>
    <property type="molecule type" value="Genomic_DNA"/>
</dbReference>
<evidence type="ECO:0000259" key="3">
    <source>
        <dbReference type="PROSITE" id="PS50158"/>
    </source>
</evidence>
<accession>A0A2Z7CX06</accession>
<evidence type="ECO:0000313" key="5">
    <source>
        <dbReference type="Proteomes" id="UP000250235"/>
    </source>
</evidence>
<organism evidence="4 5">
    <name type="scientific">Dorcoceras hygrometricum</name>
    <dbReference type="NCBI Taxonomy" id="472368"/>
    <lineage>
        <taxon>Eukaryota</taxon>
        <taxon>Viridiplantae</taxon>
        <taxon>Streptophyta</taxon>
        <taxon>Embryophyta</taxon>
        <taxon>Tracheophyta</taxon>
        <taxon>Spermatophyta</taxon>
        <taxon>Magnoliopsida</taxon>
        <taxon>eudicotyledons</taxon>
        <taxon>Gunneridae</taxon>
        <taxon>Pentapetalae</taxon>
        <taxon>asterids</taxon>
        <taxon>lamiids</taxon>
        <taxon>Lamiales</taxon>
        <taxon>Gesneriaceae</taxon>
        <taxon>Didymocarpoideae</taxon>
        <taxon>Trichosporeae</taxon>
        <taxon>Loxocarpinae</taxon>
        <taxon>Dorcoceras</taxon>
    </lineage>
</organism>
<protein>
    <recommendedName>
        <fullName evidence="3">CCHC-type domain-containing protein</fullName>
    </recommendedName>
</protein>